<evidence type="ECO:0000313" key="4">
    <source>
        <dbReference type="Proteomes" id="UP000033986"/>
    </source>
</evidence>
<dbReference type="InterPro" id="IPR004482">
    <property type="entry name" value="Mg_chelat-rel"/>
</dbReference>
<dbReference type="Pfam" id="PF13541">
    <property type="entry name" value="ChlI"/>
    <property type="match status" value="1"/>
</dbReference>
<evidence type="ECO:0000313" key="3">
    <source>
        <dbReference type="EMBL" id="KKS44297.1"/>
    </source>
</evidence>
<dbReference type="PANTHER" id="PTHR32039">
    <property type="entry name" value="MAGNESIUM-CHELATASE SUBUNIT CHLI"/>
    <property type="match status" value="1"/>
</dbReference>
<dbReference type="SUPFAM" id="SSF52540">
    <property type="entry name" value="P-loop containing nucleoside triphosphate hydrolases"/>
    <property type="match status" value="1"/>
</dbReference>
<evidence type="ECO:0000259" key="2">
    <source>
        <dbReference type="SMART" id="SM00382"/>
    </source>
</evidence>
<evidence type="ECO:0000256" key="1">
    <source>
        <dbReference type="ARBA" id="ARBA00006354"/>
    </source>
</evidence>
<comment type="caution">
    <text evidence="3">The sequence shown here is derived from an EMBL/GenBank/DDBJ whole genome shotgun (WGS) entry which is preliminary data.</text>
</comment>
<dbReference type="EMBL" id="LCDB01000010">
    <property type="protein sequence ID" value="KKS44297.1"/>
    <property type="molecule type" value="Genomic_DNA"/>
</dbReference>
<dbReference type="PANTHER" id="PTHR32039:SF7">
    <property type="entry name" value="COMPETENCE PROTEIN COMM"/>
    <property type="match status" value="1"/>
</dbReference>
<dbReference type="InterPro" id="IPR025158">
    <property type="entry name" value="Mg_chelat-rel_C"/>
</dbReference>
<organism evidence="3 4">
    <name type="scientific">Candidatus Azambacteria bacterium GW2011_GWB1_42_17</name>
    <dbReference type="NCBI Taxonomy" id="1618615"/>
    <lineage>
        <taxon>Bacteria</taxon>
        <taxon>Candidatus Azamiibacteriota</taxon>
    </lineage>
</organism>
<accession>A0A0G0Z6G9</accession>
<name>A0A0G0Z6G9_9BACT</name>
<dbReference type="CDD" id="cd00009">
    <property type="entry name" value="AAA"/>
    <property type="match status" value="1"/>
</dbReference>
<feature type="domain" description="AAA+ ATPase" evidence="2">
    <location>
        <begin position="218"/>
        <end position="401"/>
    </location>
</feature>
<sequence>MPAKLYSAALCGINAKIVEVECDLAPGLFNFSIVGLPDTAVKESKDRVSSAIKNSGASPPSRRNKRVTVNLAPADLKKEGPAYDLPIALGYLLVSDQIEFDPEKKLFAGELALDGNLRPISGVLSIVMEAKNRGFKTVFIPKANAAEAALVRNIEIIGANNLVEIFEHLENKKIIRPCLNSDLELEFSKNSESESEVDLALIRGQEKAKRVLEIAAAGNHNVIFSGPPGSGKTLLAKALASILPQLNLEEAIEVMRIWSVAGLLKEDKSLLYKRPFRSPHHTASGISLVGGGAWPRPGEISLAHRGVLFLDEFPEFSRDVLENLRQPLEESNITVSRAQGSITFPAQFLMVASMNPCPCGYLNDSLKECVCAPSHIIRYKRKLSGPLLDRIDLHVEVPRLKYEEMSYSHAGETSQAVRKRVEAARAVQASRFMDDSILTNREMSIRHIKKYCALDETAEKMMKNAVSSMGFSTRTYHRLLKISRTIADLDNSKNIKPNHLAEALQYRPREEV</sequence>
<protein>
    <submittedName>
        <fullName evidence="3">Mg chelatase, subunit ChlI</fullName>
    </submittedName>
</protein>
<dbReference type="AlphaFoldDB" id="A0A0G0Z6G9"/>
<dbReference type="SUPFAM" id="SSF54211">
    <property type="entry name" value="Ribosomal protein S5 domain 2-like"/>
    <property type="match status" value="1"/>
</dbReference>
<dbReference type="Pfam" id="PF01078">
    <property type="entry name" value="Mg_chelatase"/>
    <property type="match status" value="1"/>
</dbReference>
<dbReference type="PRINTS" id="PR00830">
    <property type="entry name" value="ENDOLAPTASE"/>
</dbReference>
<proteinExistence type="inferred from homology"/>
<dbReference type="InterPro" id="IPR045006">
    <property type="entry name" value="CHLI-like"/>
</dbReference>
<dbReference type="InterPro" id="IPR020568">
    <property type="entry name" value="Ribosomal_Su5_D2-typ_SF"/>
</dbReference>
<dbReference type="Proteomes" id="UP000033986">
    <property type="component" value="Unassembled WGS sequence"/>
</dbReference>
<dbReference type="PATRIC" id="fig|1618615.3.peg.342"/>
<gene>
    <name evidence="3" type="ORF">UV07_C0010G0008</name>
</gene>
<dbReference type="InterPro" id="IPR014721">
    <property type="entry name" value="Ribsml_uS5_D2-typ_fold_subgr"/>
</dbReference>
<dbReference type="Gene3D" id="3.40.50.300">
    <property type="entry name" value="P-loop containing nucleotide triphosphate hydrolases"/>
    <property type="match status" value="1"/>
</dbReference>
<dbReference type="Gene3D" id="3.30.230.10">
    <property type="match status" value="1"/>
</dbReference>
<dbReference type="InterPro" id="IPR000523">
    <property type="entry name" value="Mg_chelatse_chII-like_cat_dom"/>
</dbReference>
<dbReference type="InterPro" id="IPR003593">
    <property type="entry name" value="AAA+_ATPase"/>
</dbReference>
<dbReference type="InterPro" id="IPR027417">
    <property type="entry name" value="P-loop_NTPase"/>
</dbReference>
<dbReference type="NCBIfam" id="TIGR00368">
    <property type="entry name" value="YifB family Mg chelatase-like AAA ATPase"/>
    <property type="match status" value="1"/>
</dbReference>
<dbReference type="GO" id="GO:0005524">
    <property type="term" value="F:ATP binding"/>
    <property type="evidence" value="ECO:0007669"/>
    <property type="project" value="InterPro"/>
</dbReference>
<dbReference type="SMART" id="SM00382">
    <property type="entry name" value="AAA"/>
    <property type="match status" value="1"/>
</dbReference>
<comment type="similarity">
    <text evidence="1">Belongs to the Mg-chelatase subunits D/I family. ComM subfamily.</text>
</comment>
<dbReference type="Pfam" id="PF13335">
    <property type="entry name" value="Mg_chelatase_C"/>
    <property type="match status" value="1"/>
</dbReference>
<reference evidence="3 4" key="1">
    <citation type="journal article" date="2015" name="Nature">
        <title>rRNA introns, odd ribosomes, and small enigmatic genomes across a large radiation of phyla.</title>
        <authorList>
            <person name="Brown C.T."/>
            <person name="Hug L.A."/>
            <person name="Thomas B.C."/>
            <person name="Sharon I."/>
            <person name="Castelle C.J."/>
            <person name="Singh A."/>
            <person name="Wilkins M.J."/>
            <person name="Williams K.H."/>
            <person name="Banfield J.F."/>
        </authorList>
    </citation>
    <scope>NUCLEOTIDE SEQUENCE [LARGE SCALE GENOMIC DNA]</scope>
</reference>